<dbReference type="OMA" id="ERNCHSA"/>
<dbReference type="Ensembl" id="ENSVURT00010037017.1">
    <property type="protein sequence ID" value="ENSVURP00010032512.1"/>
    <property type="gene ID" value="ENSVURG00010024809.1"/>
</dbReference>
<dbReference type="GeneTree" id="ENSGT00860000135895"/>
<name>A0A4X2MEI5_VOMUR</name>
<organism evidence="2 3">
    <name type="scientific">Vombatus ursinus</name>
    <name type="common">Common wombat</name>
    <dbReference type="NCBI Taxonomy" id="29139"/>
    <lineage>
        <taxon>Eukaryota</taxon>
        <taxon>Metazoa</taxon>
        <taxon>Chordata</taxon>
        <taxon>Craniata</taxon>
        <taxon>Vertebrata</taxon>
        <taxon>Euteleostomi</taxon>
        <taxon>Mammalia</taxon>
        <taxon>Metatheria</taxon>
        <taxon>Diprotodontia</taxon>
        <taxon>Vombatidae</taxon>
        <taxon>Vombatus</taxon>
    </lineage>
</organism>
<dbReference type="AlphaFoldDB" id="A0A4X2MEI5"/>
<evidence type="ECO:0000256" key="1">
    <source>
        <dbReference type="SAM" id="MobiDB-lite"/>
    </source>
</evidence>
<feature type="region of interest" description="Disordered" evidence="1">
    <location>
        <begin position="79"/>
        <end position="175"/>
    </location>
</feature>
<feature type="region of interest" description="Disordered" evidence="1">
    <location>
        <begin position="19"/>
        <end position="39"/>
    </location>
</feature>
<protein>
    <submittedName>
        <fullName evidence="2">Uncharacterized protein</fullName>
    </submittedName>
</protein>
<accession>A0A4X2MEI5</accession>
<evidence type="ECO:0000313" key="2">
    <source>
        <dbReference type="Ensembl" id="ENSVURP00010032512.1"/>
    </source>
</evidence>
<reference evidence="2" key="3">
    <citation type="submission" date="2025-09" db="UniProtKB">
        <authorList>
            <consortium name="Ensembl"/>
        </authorList>
    </citation>
    <scope>IDENTIFICATION</scope>
</reference>
<dbReference type="Proteomes" id="UP000314987">
    <property type="component" value="Unassembled WGS sequence"/>
</dbReference>
<feature type="compositionally biased region" description="Polar residues" evidence="1">
    <location>
        <begin position="125"/>
        <end position="136"/>
    </location>
</feature>
<reference evidence="3" key="1">
    <citation type="submission" date="2018-12" db="EMBL/GenBank/DDBJ databases">
        <authorList>
            <person name="Yazar S."/>
        </authorList>
    </citation>
    <scope>NUCLEOTIDE SEQUENCE [LARGE SCALE GENOMIC DNA]</scope>
</reference>
<sequence length="175" mass="18487">MRLTAQGCPWLGNAGSVAVSTRRRPPLRNSHIDSPPPSWPMATIPFPGNKAQHVGNRDGSKKLLDSSCRFSFSTTIPCGPQPIKRPGATSPVRFTGAQVRPRAQPSSACRYNWPAPSRSTKRELSSSCATASSPAGTSKRRRDSSPKGAGSLPFPLCGTSHRATLARGGGPGRKA</sequence>
<reference evidence="2" key="2">
    <citation type="submission" date="2025-08" db="UniProtKB">
        <authorList>
            <consortium name="Ensembl"/>
        </authorList>
    </citation>
    <scope>IDENTIFICATION</scope>
</reference>
<evidence type="ECO:0000313" key="3">
    <source>
        <dbReference type="Proteomes" id="UP000314987"/>
    </source>
</evidence>
<proteinExistence type="predicted"/>
<keyword evidence="3" id="KW-1185">Reference proteome</keyword>